<keyword evidence="1" id="KW-1188">Viral release from host cell</keyword>
<evidence type="ECO:0000256" key="3">
    <source>
        <dbReference type="SAM" id="Phobius"/>
    </source>
</evidence>
<feature type="transmembrane region" description="Helical" evidence="3">
    <location>
        <begin position="400"/>
        <end position="422"/>
    </location>
</feature>
<feature type="transmembrane region" description="Helical" evidence="3">
    <location>
        <begin position="34"/>
        <end position="58"/>
    </location>
</feature>
<dbReference type="Gene3D" id="1.20.120.20">
    <property type="entry name" value="Apolipoprotein"/>
    <property type="match status" value="1"/>
</dbReference>
<organism evidence="5 6">
    <name type="scientific">Paenibacillus campinasensis</name>
    <dbReference type="NCBI Taxonomy" id="66347"/>
    <lineage>
        <taxon>Bacteria</taxon>
        <taxon>Bacillati</taxon>
        <taxon>Bacillota</taxon>
        <taxon>Bacilli</taxon>
        <taxon>Bacillales</taxon>
        <taxon>Paenibacillaceae</taxon>
        <taxon>Paenibacillus</taxon>
    </lineage>
</organism>
<dbReference type="PANTHER" id="PTHR37813">
    <property type="entry name" value="FELS-2 PROPHAGE PROTEIN"/>
    <property type="match status" value="1"/>
</dbReference>
<evidence type="ECO:0000313" key="6">
    <source>
        <dbReference type="Proteomes" id="UP000215596"/>
    </source>
</evidence>
<dbReference type="InterPro" id="IPR010090">
    <property type="entry name" value="Phage_tape_meas"/>
</dbReference>
<dbReference type="PANTHER" id="PTHR37813:SF1">
    <property type="entry name" value="FELS-2 PROPHAGE PROTEIN"/>
    <property type="match status" value="1"/>
</dbReference>
<feature type="transmembrane region" description="Helical" evidence="3">
    <location>
        <begin position="434"/>
        <end position="455"/>
    </location>
</feature>
<keyword evidence="3" id="KW-0812">Transmembrane</keyword>
<feature type="domain" description="Phage tail tape measure protein" evidence="4">
    <location>
        <begin position="95"/>
        <end position="289"/>
    </location>
</feature>
<evidence type="ECO:0000313" key="5">
    <source>
        <dbReference type="EMBL" id="PAD73669.1"/>
    </source>
</evidence>
<sequence length="735" mass="78574">MAVISNLMFAVGFKVADGALRKADKQVQEMETNWAAVGVAAGAVTAAVVGIGVAAVNAANEFNDSMKTVQMATGMTAEQMEETKAIATDLYNDNFGENWQDLGSAIAETAKITQTQGEALKEMTQDALLLREAFGYEVSESVRSVDTMMKNFGITSEQAFSLIAQGSQKGLDYSGELLDSLDEYSVHYKELGFDAESMFDVMAAGAKEGAFNLDKINDAVKEFTIRSKDAGDTGAIEAYEMLGLNAEKMMRTFAEGGPEAKAAFDQIISMIGDIADPVDQNTVALGLFGTQFEDLQSDVILAMGSARNEFDMTIDKMGELNAIKMNTPGEAFARIGRQMETGILQPLGDKLLPYLVEFSQWLEQTGPKITEVGGAVMDSLAAGFSIAGDTAKFLADNIDVIGPALGAFAMVMGIKLIPTMWAMAAAGWAAVAPWLPFVAIALGVAAAVAGVILIFKNWGAVSTWLTNVWNTFKTWVVGLFNSIVEFFVTWGTAAWNAITSVVMSIVNTVVANWNAFGEMTRAVFSAIVAFFTNTWNTIWNTISTIANNIASFVTGVWDKIKNTATSTWEGISTGLTNMWTNVKNNFANGVNFITGLINSMIRKINSALSIKLPDWLGGKEFAINIPEIPEIPVDGSHANGLANVPFDGYIAELHEGERVLTAEENKAYSSGGESAPLAPARASSSGGATTRQEISLNINLSGSTLGPNEESVLLAKINDLFESVARRNGLEVAAD</sequence>
<evidence type="ECO:0000259" key="4">
    <source>
        <dbReference type="Pfam" id="PF10145"/>
    </source>
</evidence>
<keyword evidence="3" id="KW-0472">Membrane</keyword>
<feature type="compositionally biased region" description="Low complexity" evidence="2">
    <location>
        <begin position="674"/>
        <end position="688"/>
    </location>
</feature>
<feature type="region of interest" description="Disordered" evidence="2">
    <location>
        <begin position="665"/>
        <end position="688"/>
    </location>
</feature>
<proteinExistence type="predicted"/>
<evidence type="ECO:0000256" key="2">
    <source>
        <dbReference type="SAM" id="MobiDB-lite"/>
    </source>
</evidence>
<dbReference type="Pfam" id="PF10145">
    <property type="entry name" value="PhageMin_Tail"/>
    <property type="match status" value="1"/>
</dbReference>
<comment type="caution">
    <text evidence="5">The sequence shown here is derived from an EMBL/GenBank/DDBJ whole genome shotgun (WGS) entry which is preliminary data.</text>
</comment>
<name>A0A268EKM5_9BACL</name>
<keyword evidence="3" id="KW-1133">Transmembrane helix</keyword>
<dbReference type="AlphaFoldDB" id="A0A268EKM5"/>
<evidence type="ECO:0000256" key="1">
    <source>
        <dbReference type="ARBA" id="ARBA00022612"/>
    </source>
</evidence>
<dbReference type="EMBL" id="NPBY01000063">
    <property type="protein sequence ID" value="PAD73669.1"/>
    <property type="molecule type" value="Genomic_DNA"/>
</dbReference>
<accession>A0A268EKM5</accession>
<protein>
    <recommendedName>
        <fullName evidence="4">Phage tail tape measure protein domain-containing protein</fullName>
    </recommendedName>
</protein>
<reference evidence="5 6" key="1">
    <citation type="submission" date="2017-07" db="EMBL/GenBank/DDBJ databases">
        <title>Isolation and whole genome analysis of endospore-forming bacteria from heroin.</title>
        <authorList>
            <person name="Kalinowski J."/>
            <person name="Ahrens B."/>
            <person name="Al-Dilaimi A."/>
            <person name="Winkler A."/>
            <person name="Wibberg D."/>
            <person name="Schleenbecker U."/>
            <person name="Ruckert C."/>
            <person name="Wolfel R."/>
            <person name="Grass G."/>
        </authorList>
    </citation>
    <scope>NUCLEOTIDE SEQUENCE [LARGE SCALE GENOMIC DNA]</scope>
    <source>
        <strain evidence="5 6">7537-G1</strain>
    </source>
</reference>
<dbReference type="Proteomes" id="UP000215596">
    <property type="component" value="Unassembled WGS sequence"/>
</dbReference>
<gene>
    <name evidence="5" type="ORF">CHH67_19730</name>
</gene>
<feature type="transmembrane region" description="Helical" evidence="3">
    <location>
        <begin position="475"/>
        <end position="498"/>
    </location>
</feature>